<dbReference type="PANTHER" id="PTHR10091:SF0">
    <property type="entry name" value="GALACTOSE MUTAROTASE"/>
    <property type="match status" value="1"/>
</dbReference>
<dbReference type="KEGG" id="psyo:PB01_01585"/>
<keyword evidence="13" id="KW-1185">Reference proteome</keyword>
<dbReference type="InterPro" id="IPR011013">
    <property type="entry name" value="Gal_mutarotase_sf_dom"/>
</dbReference>
<dbReference type="GO" id="GO:0030246">
    <property type="term" value="F:carbohydrate binding"/>
    <property type="evidence" value="ECO:0007669"/>
    <property type="project" value="InterPro"/>
</dbReference>
<sequence>MKLTKKLFGFINEQPVTLFTIKNNKGFEVSCMDYGCIITEILAPDRFGKIENTVLGFGSLEEYEGNSYFLGAVVGRFAGRIKRGSFNLEGNVYQVKTNENNNHLHGGHKGFSHVLWDSKVIKCEHKTAVEFSYFSPDGEEGYPGNLKMKVVYTIYNGSNDLVITYSGISDKKTLINVTNHTYFNLSGNLERDILDHELTIDSQQFIELNEELLPTGNLVPVDHSVFDFRQGRKISDGVESNHPQNILVGNGYDHPFLLNKSETHAIVLVDHESGRKLVLETTEPSVVLYTGNNLEGSYSTEGVELQNYLGVCLETQSPPDSIHHQHFQSSIVREGEVFKSKTKYSFGLI</sequence>
<dbReference type="InterPro" id="IPR047215">
    <property type="entry name" value="Galactose_mutarotase-like"/>
</dbReference>
<dbReference type="InterPro" id="IPR018052">
    <property type="entry name" value="Ald1_epimerase_CS"/>
</dbReference>
<dbReference type="GO" id="GO:0005737">
    <property type="term" value="C:cytoplasm"/>
    <property type="evidence" value="ECO:0007669"/>
    <property type="project" value="TreeGrafter"/>
</dbReference>
<feature type="binding site" evidence="10">
    <location>
        <position position="253"/>
    </location>
    <ligand>
        <name>beta-D-galactose</name>
        <dbReference type="ChEBI" id="CHEBI:27667"/>
    </ligand>
</feature>
<accession>A0A5J6SIH7</accession>
<evidence type="ECO:0000256" key="11">
    <source>
        <dbReference type="PIRSR" id="PIRSR005096-3"/>
    </source>
</evidence>
<evidence type="ECO:0000256" key="8">
    <source>
        <dbReference type="PIRNR" id="PIRNR005096"/>
    </source>
</evidence>
<feature type="active site" description="Proton donor" evidence="9">
    <location>
        <position position="180"/>
    </location>
</feature>
<dbReference type="InterPro" id="IPR014718">
    <property type="entry name" value="GH-type_carb-bd"/>
</dbReference>
<protein>
    <recommendedName>
        <fullName evidence="5 8">Aldose 1-epimerase</fullName>
        <ecNumber evidence="4 8">5.1.3.3</ecNumber>
    </recommendedName>
</protein>
<dbReference type="PROSITE" id="PS00545">
    <property type="entry name" value="ALDOSE_1_EPIMERASE"/>
    <property type="match status" value="1"/>
</dbReference>
<evidence type="ECO:0000256" key="7">
    <source>
        <dbReference type="ARBA" id="ARBA00023277"/>
    </source>
</evidence>
<evidence type="ECO:0000256" key="4">
    <source>
        <dbReference type="ARBA" id="ARBA00013185"/>
    </source>
</evidence>
<dbReference type="GO" id="GO:0004034">
    <property type="term" value="F:aldose 1-epimerase activity"/>
    <property type="evidence" value="ECO:0007669"/>
    <property type="project" value="UniProtKB-EC"/>
</dbReference>
<dbReference type="Proteomes" id="UP000325517">
    <property type="component" value="Chromosome"/>
</dbReference>
<evidence type="ECO:0000256" key="2">
    <source>
        <dbReference type="ARBA" id="ARBA00005028"/>
    </source>
</evidence>
<keyword evidence="6 8" id="KW-0413">Isomerase</keyword>
<dbReference type="EMBL" id="CP031223">
    <property type="protein sequence ID" value="QFF97608.1"/>
    <property type="molecule type" value="Genomic_DNA"/>
</dbReference>
<evidence type="ECO:0000256" key="10">
    <source>
        <dbReference type="PIRSR" id="PIRSR005096-2"/>
    </source>
</evidence>
<evidence type="ECO:0000256" key="1">
    <source>
        <dbReference type="ARBA" id="ARBA00001614"/>
    </source>
</evidence>
<dbReference type="Gene3D" id="2.70.98.10">
    <property type="match status" value="1"/>
</dbReference>
<feature type="active site" description="Proton acceptor" evidence="9">
    <location>
        <position position="314"/>
    </location>
</feature>
<dbReference type="InterPro" id="IPR015443">
    <property type="entry name" value="Aldose_1-epimerase"/>
</dbReference>
<dbReference type="OrthoDB" id="9779408at2"/>
<name>A0A5J6SIH7_9BACI</name>
<evidence type="ECO:0000256" key="6">
    <source>
        <dbReference type="ARBA" id="ARBA00023235"/>
    </source>
</evidence>
<evidence type="ECO:0000313" key="13">
    <source>
        <dbReference type="Proteomes" id="UP000325517"/>
    </source>
</evidence>
<evidence type="ECO:0000256" key="9">
    <source>
        <dbReference type="PIRSR" id="PIRSR005096-1"/>
    </source>
</evidence>
<dbReference type="CDD" id="cd09019">
    <property type="entry name" value="galactose_mutarotase_like"/>
    <property type="match status" value="1"/>
</dbReference>
<dbReference type="AlphaFoldDB" id="A0A5J6SIH7"/>
<dbReference type="PANTHER" id="PTHR10091">
    <property type="entry name" value="ALDOSE-1-EPIMERASE"/>
    <property type="match status" value="1"/>
</dbReference>
<evidence type="ECO:0000256" key="5">
    <source>
        <dbReference type="ARBA" id="ARBA00014165"/>
    </source>
</evidence>
<dbReference type="PIRSF" id="PIRSF005096">
    <property type="entry name" value="GALM"/>
    <property type="match status" value="1"/>
</dbReference>
<dbReference type="EC" id="5.1.3.3" evidence="4 8"/>
<dbReference type="RefSeq" id="WP_151698554.1">
    <property type="nucleotide sequence ID" value="NZ_CP031223.1"/>
</dbReference>
<dbReference type="UniPathway" id="UPA00242"/>
<dbReference type="NCBIfam" id="NF008277">
    <property type="entry name" value="PRK11055.1"/>
    <property type="match status" value="1"/>
</dbReference>
<dbReference type="SUPFAM" id="SSF74650">
    <property type="entry name" value="Galactose mutarotase-like"/>
    <property type="match status" value="1"/>
</dbReference>
<comment type="catalytic activity">
    <reaction evidence="1 8">
        <text>alpha-D-glucose = beta-D-glucose</text>
        <dbReference type="Rhea" id="RHEA:10264"/>
        <dbReference type="ChEBI" id="CHEBI:15903"/>
        <dbReference type="ChEBI" id="CHEBI:17925"/>
        <dbReference type="EC" id="5.1.3.3"/>
    </reaction>
</comment>
<dbReference type="GO" id="GO:0033499">
    <property type="term" value="P:galactose catabolic process via UDP-galactose, Leloir pathway"/>
    <property type="evidence" value="ECO:0007669"/>
    <property type="project" value="TreeGrafter"/>
</dbReference>
<keyword evidence="7 8" id="KW-0119">Carbohydrate metabolism</keyword>
<evidence type="ECO:0000313" key="12">
    <source>
        <dbReference type="EMBL" id="QFF97608.1"/>
    </source>
</evidence>
<reference evidence="12 13" key="1">
    <citation type="submission" date="2018-07" db="EMBL/GenBank/DDBJ databases">
        <title>Complete genome sequence of Psychrobacillus sp. PB01, isolated from iceberg, and comparative genome analysis of Psychrobacillus strains.</title>
        <authorList>
            <person name="Lee P.C."/>
        </authorList>
    </citation>
    <scope>NUCLEOTIDE SEQUENCE [LARGE SCALE GENOMIC DNA]</scope>
    <source>
        <strain evidence="12 13">PB01</strain>
    </source>
</reference>
<comment type="similarity">
    <text evidence="3 8">Belongs to the aldose epimerase family.</text>
</comment>
<organism evidence="12 13">
    <name type="scientific">Psychrobacillus glaciei</name>
    <dbReference type="NCBI Taxonomy" id="2283160"/>
    <lineage>
        <taxon>Bacteria</taxon>
        <taxon>Bacillati</taxon>
        <taxon>Bacillota</taxon>
        <taxon>Bacilli</taxon>
        <taxon>Bacillales</taxon>
        <taxon>Bacillaceae</taxon>
        <taxon>Psychrobacillus</taxon>
    </lineage>
</organism>
<dbReference type="Pfam" id="PF01263">
    <property type="entry name" value="Aldose_epim"/>
    <property type="match status" value="1"/>
</dbReference>
<dbReference type="InterPro" id="IPR008183">
    <property type="entry name" value="Aldose_1/G6P_1-epimerase"/>
</dbReference>
<evidence type="ECO:0000256" key="3">
    <source>
        <dbReference type="ARBA" id="ARBA00006206"/>
    </source>
</evidence>
<gene>
    <name evidence="12" type="ORF">PB01_01585</name>
</gene>
<feature type="binding site" evidence="11">
    <location>
        <begin position="180"/>
        <end position="182"/>
    </location>
    <ligand>
        <name>beta-D-galactose</name>
        <dbReference type="ChEBI" id="CHEBI:27667"/>
    </ligand>
</feature>
<comment type="pathway">
    <text evidence="2 8">Carbohydrate metabolism; hexose metabolism.</text>
</comment>
<proteinExistence type="inferred from homology"/>
<dbReference type="GO" id="GO:0006006">
    <property type="term" value="P:glucose metabolic process"/>
    <property type="evidence" value="ECO:0007669"/>
    <property type="project" value="TreeGrafter"/>
</dbReference>